<dbReference type="Pfam" id="PF12704">
    <property type="entry name" value="MacB_PCD"/>
    <property type="match status" value="1"/>
</dbReference>
<dbReference type="PANTHER" id="PTHR30489:SF0">
    <property type="entry name" value="LIPOPROTEIN-RELEASING SYSTEM TRANSMEMBRANE PROTEIN LOLE"/>
    <property type="match status" value="1"/>
</dbReference>
<keyword evidence="5 7" id="KW-1133">Transmembrane helix</keyword>
<evidence type="ECO:0000313" key="11">
    <source>
        <dbReference type="Proteomes" id="UP001597112"/>
    </source>
</evidence>
<dbReference type="Pfam" id="PF02687">
    <property type="entry name" value="FtsX"/>
    <property type="match status" value="1"/>
</dbReference>
<feature type="transmembrane region" description="Helical" evidence="7">
    <location>
        <begin position="340"/>
        <end position="360"/>
    </location>
</feature>
<comment type="similarity">
    <text evidence="2">Belongs to the ABC-4 integral membrane protein family. LolC/E subfamily.</text>
</comment>
<evidence type="ECO:0000313" key="10">
    <source>
        <dbReference type="EMBL" id="MFD1003547.1"/>
    </source>
</evidence>
<feature type="transmembrane region" description="Helical" evidence="7">
    <location>
        <begin position="284"/>
        <end position="305"/>
    </location>
</feature>
<feature type="domain" description="MacB-like periplasmic core" evidence="9">
    <location>
        <begin position="21"/>
        <end position="259"/>
    </location>
</feature>
<dbReference type="InterPro" id="IPR003838">
    <property type="entry name" value="ABC3_permease_C"/>
</dbReference>
<evidence type="ECO:0000256" key="6">
    <source>
        <dbReference type="ARBA" id="ARBA00023136"/>
    </source>
</evidence>
<keyword evidence="11" id="KW-1185">Reference proteome</keyword>
<keyword evidence="3" id="KW-1003">Cell membrane</keyword>
<feature type="transmembrane region" description="Helical" evidence="7">
    <location>
        <begin position="381"/>
        <end position="400"/>
    </location>
</feature>
<comment type="caution">
    <text evidence="10">The sequence shown here is derived from an EMBL/GenBank/DDBJ whole genome shotgun (WGS) entry which is preliminary data.</text>
</comment>
<protein>
    <submittedName>
        <fullName evidence="10">ABC transporter permease</fullName>
    </submittedName>
</protein>
<keyword evidence="4 7" id="KW-0812">Transmembrane</keyword>
<evidence type="ECO:0000256" key="4">
    <source>
        <dbReference type="ARBA" id="ARBA00022692"/>
    </source>
</evidence>
<dbReference type="PANTHER" id="PTHR30489">
    <property type="entry name" value="LIPOPROTEIN-RELEASING SYSTEM TRANSMEMBRANE PROTEIN LOLE"/>
    <property type="match status" value="1"/>
</dbReference>
<organism evidence="10 11">
    <name type="scientific">Ohtaekwangia kribbensis</name>
    <dbReference type="NCBI Taxonomy" id="688913"/>
    <lineage>
        <taxon>Bacteria</taxon>
        <taxon>Pseudomonadati</taxon>
        <taxon>Bacteroidota</taxon>
        <taxon>Cytophagia</taxon>
        <taxon>Cytophagales</taxon>
        <taxon>Fulvivirgaceae</taxon>
        <taxon>Ohtaekwangia</taxon>
    </lineage>
</organism>
<comment type="subcellular location">
    <subcellularLocation>
        <location evidence="1">Cell membrane</location>
        <topology evidence="1">Multi-pass membrane protein</topology>
    </subcellularLocation>
</comment>
<feature type="domain" description="ABC3 transporter permease C-terminal" evidence="8">
    <location>
        <begin position="288"/>
        <end position="408"/>
    </location>
</feature>
<gene>
    <name evidence="10" type="ORF">ACFQ21_29755</name>
</gene>
<dbReference type="Proteomes" id="UP001597112">
    <property type="component" value="Unassembled WGS sequence"/>
</dbReference>
<evidence type="ECO:0000256" key="7">
    <source>
        <dbReference type="SAM" id="Phobius"/>
    </source>
</evidence>
<accession>A0ABW3KBV0</accession>
<keyword evidence="6 7" id="KW-0472">Membrane</keyword>
<feature type="transmembrane region" description="Helical" evidence="7">
    <location>
        <begin position="21"/>
        <end position="38"/>
    </location>
</feature>
<evidence type="ECO:0000256" key="1">
    <source>
        <dbReference type="ARBA" id="ARBA00004651"/>
    </source>
</evidence>
<dbReference type="RefSeq" id="WP_377586362.1">
    <property type="nucleotide sequence ID" value="NZ_JBHTKA010000016.1"/>
</dbReference>
<evidence type="ECO:0000259" key="9">
    <source>
        <dbReference type="Pfam" id="PF12704"/>
    </source>
</evidence>
<evidence type="ECO:0000256" key="2">
    <source>
        <dbReference type="ARBA" id="ARBA00005236"/>
    </source>
</evidence>
<dbReference type="InterPro" id="IPR051447">
    <property type="entry name" value="Lipoprotein-release_system"/>
</dbReference>
<evidence type="ECO:0000256" key="5">
    <source>
        <dbReference type="ARBA" id="ARBA00022989"/>
    </source>
</evidence>
<reference evidence="11" key="1">
    <citation type="journal article" date="2019" name="Int. J. Syst. Evol. Microbiol.">
        <title>The Global Catalogue of Microorganisms (GCM) 10K type strain sequencing project: providing services to taxonomists for standard genome sequencing and annotation.</title>
        <authorList>
            <consortium name="The Broad Institute Genomics Platform"/>
            <consortium name="The Broad Institute Genome Sequencing Center for Infectious Disease"/>
            <person name="Wu L."/>
            <person name="Ma J."/>
        </authorList>
    </citation>
    <scope>NUCLEOTIDE SEQUENCE [LARGE SCALE GENOMIC DNA]</scope>
    <source>
        <strain evidence="11">CCUG 58938</strain>
    </source>
</reference>
<evidence type="ECO:0000256" key="3">
    <source>
        <dbReference type="ARBA" id="ARBA00022475"/>
    </source>
</evidence>
<name>A0ABW3KBV0_9BACT</name>
<proteinExistence type="inferred from homology"/>
<dbReference type="EMBL" id="JBHTKA010000016">
    <property type="protein sequence ID" value="MFD1003547.1"/>
    <property type="molecule type" value="Genomic_DNA"/>
</dbReference>
<sequence length="414" mass="45535">MRTGINTEIALTYLLSRKKQTGVAALGVTFGISMYIFMNSLIAGTNDYFEKVTLSTTPHVRLYSDNKMSNASLLQTYLQDGTIKIISNPKLTASDNRIKDPFKLIHSLKTDREVMALSAQVSSNVIYTYSGVDRNGTVYGVNILEQDKMFDITSTLLTGKTDDLQNTPDGIIIGAGLASDLNVTKGNYITLTASNGMAKRLRVVGIFKTTIKAIDNTKTYVNVPVAEQLLKKDRSYITEIYINIKDYTQAPQFARKAEQLTGYQAEDWQGANEQSVAARKIRDVIANSVVVTILIVAGFGIYNILNMTIYEKIKEIAILKATGFAGTHVISIFIRQAMFIGLIGSFMGLALGWTLALLVSKLYIGMGNVSYLPMAFKIPHYIQGFVFGVITTFFAGYIPAVKASKVDPVQIIRG</sequence>
<evidence type="ECO:0000259" key="8">
    <source>
        <dbReference type="Pfam" id="PF02687"/>
    </source>
</evidence>
<dbReference type="InterPro" id="IPR025857">
    <property type="entry name" value="MacB_PCD"/>
</dbReference>